<dbReference type="EMBL" id="HG806212">
    <property type="protein sequence ID" value="CDW57778.1"/>
    <property type="molecule type" value="Genomic_DNA"/>
</dbReference>
<name>A0A077ZE32_TRITR</name>
<evidence type="ECO:0000313" key="2">
    <source>
        <dbReference type="Proteomes" id="UP000030665"/>
    </source>
</evidence>
<dbReference type="AlphaFoldDB" id="A0A077ZE32"/>
<reference evidence="1" key="2">
    <citation type="submission" date="2014-03" db="EMBL/GenBank/DDBJ databases">
        <title>The whipworm genome and dual-species transcriptomics of an intimate host-pathogen interaction.</title>
        <authorList>
            <person name="Foth B.J."/>
            <person name="Tsai I.J."/>
            <person name="Reid A.J."/>
            <person name="Bancroft A.J."/>
            <person name="Nichol S."/>
            <person name="Tracey A."/>
            <person name="Holroyd N."/>
            <person name="Cotton J.A."/>
            <person name="Stanley E.J."/>
            <person name="Zarowiecki M."/>
            <person name="Liu J.Z."/>
            <person name="Huckvale T."/>
            <person name="Cooper P.J."/>
            <person name="Grencis R.K."/>
            <person name="Berriman M."/>
        </authorList>
    </citation>
    <scope>NUCLEOTIDE SEQUENCE [LARGE SCALE GENOMIC DNA]</scope>
</reference>
<accession>A0A077ZE32</accession>
<evidence type="ECO:0000313" key="1">
    <source>
        <dbReference type="EMBL" id="CDW57778.1"/>
    </source>
</evidence>
<dbReference type="OrthoDB" id="5865890at2759"/>
<reference evidence="1" key="1">
    <citation type="submission" date="2014-01" db="EMBL/GenBank/DDBJ databases">
        <authorList>
            <person name="Aslett M."/>
        </authorList>
    </citation>
    <scope>NUCLEOTIDE SEQUENCE</scope>
</reference>
<keyword evidence="2" id="KW-1185">Reference proteome</keyword>
<protein>
    <submittedName>
        <fullName evidence="1">Uncharacterized protein</fullName>
    </submittedName>
</protein>
<gene>
    <name evidence="1" type="ORF">TTRE_0000607401</name>
</gene>
<proteinExistence type="predicted"/>
<organism evidence="1 2">
    <name type="scientific">Trichuris trichiura</name>
    <name type="common">Whipworm</name>
    <name type="synonym">Trichocephalus trichiurus</name>
    <dbReference type="NCBI Taxonomy" id="36087"/>
    <lineage>
        <taxon>Eukaryota</taxon>
        <taxon>Metazoa</taxon>
        <taxon>Ecdysozoa</taxon>
        <taxon>Nematoda</taxon>
        <taxon>Enoplea</taxon>
        <taxon>Dorylaimia</taxon>
        <taxon>Trichinellida</taxon>
        <taxon>Trichuridae</taxon>
        <taxon>Trichuris</taxon>
    </lineage>
</organism>
<dbReference type="Proteomes" id="UP000030665">
    <property type="component" value="Unassembled WGS sequence"/>
</dbReference>
<dbReference type="STRING" id="36087.A0A077ZE32"/>
<sequence>MEQQFNRRYSARKREFSTGDTVLVKDHYANRWIPGTVRRRLGNVVYQLETKHGMWYEHANQIQQRKSSNELDVKGKLGTFLEDQEQPEYTLIQISDYVDLAGYVKTPTSRRRSKAEDIPLFLIVFTV</sequence>